<protein>
    <submittedName>
        <fullName evidence="2">Uncharacterized protein</fullName>
    </submittedName>
</protein>
<accession>A0A2I0B2P7</accession>
<dbReference type="PANTHER" id="PTHR35132:SF1">
    <property type="entry name" value="SERINE_ARGININE REPETITIVE MATRIX-LIKE PROTEIN"/>
    <property type="match status" value="1"/>
</dbReference>
<evidence type="ECO:0000256" key="1">
    <source>
        <dbReference type="SAM" id="MobiDB-lite"/>
    </source>
</evidence>
<dbReference type="PANTHER" id="PTHR35132">
    <property type="entry name" value="SERINE/ARGININE REPETITIVE MATRIX-LIKE PROTEIN"/>
    <property type="match status" value="1"/>
</dbReference>
<feature type="compositionally biased region" description="Pro residues" evidence="1">
    <location>
        <begin position="63"/>
        <end position="81"/>
    </location>
</feature>
<name>A0A2I0B2P7_9ASPA</name>
<dbReference type="Proteomes" id="UP000236161">
    <property type="component" value="Unassembled WGS sequence"/>
</dbReference>
<dbReference type="EMBL" id="KZ451921">
    <property type="protein sequence ID" value="PKA62056.1"/>
    <property type="molecule type" value="Genomic_DNA"/>
</dbReference>
<keyword evidence="3" id="KW-1185">Reference proteome</keyword>
<sequence length="307" mass="32026">MEVEAQRRRSSSASSPEFEFSVVRNPFCPSPEMLTADELFSDGVLLPLQFLSLPRSDHAVQPSPDPPPSPPTFPPAPPLVPPASILLAGSSSSSSSAPSSVSRRWKDLFRVVSDKKPEEKEKDRKKARKGNAGGSSAELNINIWPFSRSRSAGNAVAGSSRARTAVRKVSSAPCSRSNSRGESSKPAVGGFGGGGSSTNRRLAASPGRGGVHLGRTSPVWQIRRPAVAAPKEKSGKSSTAGPATGDGGGPRVLNLKVNSCIGYGNTVSLRTEDSDGVSVTGGDCTAEASTSHGSLFSLRTFFSKKVH</sequence>
<dbReference type="STRING" id="1088818.A0A2I0B2P7"/>
<dbReference type="OrthoDB" id="1933735at2759"/>
<feature type="compositionally biased region" description="Basic and acidic residues" evidence="1">
    <location>
        <begin position="104"/>
        <end position="124"/>
    </location>
</feature>
<evidence type="ECO:0000313" key="3">
    <source>
        <dbReference type="Proteomes" id="UP000236161"/>
    </source>
</evidence>
<dbReference type="AlphaFoldDB" id="A0A2I0B2P7"/>
<evidence type="ECO:0000313" key="2">
    <source>
        <dbReference type="EMBL" id="PKA62056.1"/>
    </source>
</evidence>
<reference evidence="2 3" key="1">
    <citation type="journal article" date="2017" name="Nature">
        <title>The Apostasia genome and the evolution of orchids.</title>
        <authorList>
            <person name="Zhang G.Q."/>
            <person name="Liu K.W."/>
            <person name="Li Z."/>
            <person name="Lohaus R."/>
            <person name="Hsiao Y.Y."/>
            <person name="Niu S.C."/>
            <person name="Wang J.Y."/>
            <person name="Lin Y.C."/>
            <person name="Xu Q."/>
            <person name="Chen L.J."/>
            <person name="Yoshida K."/>
            <person name="Fujiwara S."/>
            <person name="Wang Z.W."/>
            <person name="Zhang Y.Q."/>
            <person name="Mitsuda N."/>
            <person name="Wang M."/>
            <person name="Liu G.H."/>
            <person name="Pecoraro L."/>
            <person name="Huang H.X."/>
            <person name="Xiao X.J."/>
            <person name="Lin M."/>
            <person name="Wu X.Y."/>
            <person name="Wu W.L."/>
            <person name="Chen Y.Y."/>
            <person name="Chang S.B."/>
            <person name="Sakamoto S."/>
            <person name="Ohme-Takagi M."/>
            <person name="Yagi M."/>
            <person name="Zeng S.J."/>
            <person name="Shen C.Y."/>
            <person name="Yeh C.M."/>
            <person name="Luo Y.B."/>
            <person name="Tsai W.C."/>
            <person name="Van de Peer Y."/>
            <person name="Liu Z.J."/>
        </authorList>
    </citation>
    <scope>NUCLEOTIDE SEQUENCE [LARGE SCALE GENOMIC DNA]</scope>
    <source>
        <strain evidence="3">cv. Shenzhen</strain>
        <tissue evidence="2">Stem</tissue>
    </source>
</reference>
<feature type="region of interest" description="Disordered" evidence="1">
    <location>
        <begin position="150"/>
        <end position="251"/>
    </location>
</feature>
<organism evidence="2 3">
    <name type="scientific">Apostasia shenzhenica</name>
    <dbReference type="NCBI Taxonomy" id="1088818"/>
    <lineage>
        <taxon>Eukaryota</taxon>
        <taxon>Viridiplantae</taxon>
        <taxon>Streptophyta</taxon>
        <taxon>Embryophyta</taxon>
        <taxon>Tracheophyta</taxon>
        <taxon>Spermatophyta</taxon>
        <taxon>Magnoliopsida</taxon>
        <taxon>Liliopsida</taxon>
        <taxon>Asparagales</taxon>
        <taxon>Orchidaceae</taxon>
        <taxon>Apostasioideae</taxon>
        <taxon>Apostasia</taxon>
    </lineage>
</organism>
<proteinExistence type="predicted"/>
<feature type="region of interest" description="Disordered" evidence="1">
    <location>
        <begin position="56"/>
        <end position="137"/>
    </location>
</feature>
<feature type="compositionally biased region" description="Low complexity" evidence="1">
    <location>
        <begin position="82"/>
        <end position="102"/>
    </location>
</feature>
<gene>
    <name evidence="2" type="ORF">AXF42_Ash018281</name>
</gene>
<feature type="compositionally biased region" description="Polar residues" evidence="1">
    <location>
        <begin position="172"/>
        <end position="181"/>
    </location>
</feature>